<keyword evidence="2" id="KW-1185">Reference proteome</keyword>
<name>A0A0X8F7T6_9LACT</name>
<dbReference type="KEGG" id="acg:AWM71_03215"/>
<dbReference type="AlphaFoldDB" id="A0A0X8F7T6"/>
<evidence type="ECO:0000313" key="1">
    <source>
        <dbReference type="EMBL" id="PKY91891.1"/>
    </source>
</evidence>
<sequence>MKKRRSHPFGKFILFLCTTLLKEKLQKWKYLRCTPYKIKTEFASLRKKGKMRMKIRKLTGILIGTLSEKIKKKILFFNE</sequence>
<reference evidence="1 2" key="1">
    <citation type="submission" date="2017-12" db="EMBL/GenBank/DDBJ databases">
        <title>Phylogenetic diversity of female urinary microbiome.</title>
        <authorList>
            <person name="Thomas-White K."/>
            <person name="Wolfe A.J."/>
        </authorList>
    </citation>
    <scope>NUCLEOTIDE SEQUENCE [LARGE SCALE GENOMIC DNA]</scope>
    <source>
        <strain evidence="1 2">UMB0844</strain>
    </source>
</reference>
<dbReference type="EMBL" id="PKGZ01000001">
    <property type="protein sequence ID" value="PKY91891.1"/>
    <property type="molecule type" value="Genomic_DNA"/>
</dbReference>
<dbReference type="Proteomes" id="UP000234775">
    <property type="component" value="Unassembled WGS sequence"/>
</dbReference>
<proteinExistence type="predicted"/>
<protein>
    <submittedName>
        <fullName evidence="1">Uncharacterized protein</fullName>
    </submittedName>
</protein>
<accession>A0A0X8F7T6</accession>
<gene>
    <name evidence="1" type="ORF">CYJ27_00140</name>
</gene>
<organism evidence="1 2">
    <name type="scientific">Aerococcus christensenii</name>
    <dbReference type="NCBI Taxonomy" id="87541"/>
    <lineage>
        <taxon>Bacteria</taxon>
        <taxon>Bacillati</taxon>
        <taxon>Bacillota</taxon>
        <taxon>Bacilli</taxon>
        <taxon>Lactobacillales</taxon>
        <taxon>Aerococcaceae</taxon>
        <taxon>Aerococcus</taxon>
    </lineage>
</organism>
<evidence type="ECO:0000313" key="2">
    <source>
        <dbReference type="Proteomes" id="UP000234775"/>
    </source>
</evidence>
<comment type="caution">
    <text evidence="1">The sequence shown here is derived from an EMBL/GenBank/DDBJ whole genome shotgun (WGS) entry which is preliminary data.</text>
</comment>